<evidence type="ECO:0000256" key="1">
    <source>
        <dbReference type="SAM" id="Phobius"/>
    </source>
</evidence>
<accession>A0A8D2AL54</accession>
<dbReference type="GO" id="GO:0005654">
    <property type="term" value="C:nucleoplasm"/>
    <property type="evidence" value="ECO:0007669"/>
    <property type="project" value="TreeGrafter"/>
</dbReference>
<dbReference type="OrthoDB" id="6585699at2759"/>
<proteinExistence type="predicted"/>
<dbReference type="PANTHER" id="PTHR46790">
    <property type="entry name" value="CENTROMERE PROTEIN N"/>
    <property type="match status" value="1"/>
</dbReference>
<keyword evidence="3" id="KW-1185">Reference proteome</keyword>
<dbReference type="AlphaFoldDB" id="A0A8D2AL54"/>
<evidence type="ECO:0000313" key="3">
    <source>
        <dbReference type="Proteomes" id="UP000694564"/>
    </source>
</evidence>
<name>A0A8D2AL54_SCIVU</name>
<protein>
    <submittedName>
        <fullName evidence="2">Uncharacterized protein</fullName>
    </submittedName>
</protein>
<dbReference type="GeneTree" id="ENSGT00940000172825"/>
<sequence>MEETIAEFIRRTILKTPTYEMMTILKAWVFFFFFFFFFKSENQLQSINFQQGKECLVQDLVLLCEKCSSLNDTAHGDIIYIQYCRCAAFSTTHLHIQQGNELF</sequence>
<dbReference type="InterPro" id="IPR052011">
    <property type="entry name" value="CENP-NAC/CAD_complex"/>
</dbReference>
<dbReference type="Proteomes" id="UP000694564">
    <property type="component" value="Chromosome 5"/>
</dbReference>
<organism evidence="2 3">
    <name type="scientific">Sciurus vulgaris</name>
    <name type="common">Eurasian red squirrel</name>
    <dbReference type="NCBI Taxonomy" id="55149"/>
    <lineage>
        <taxon>Eukaryota</taxon>
        <taxon>Metazoa</taxon>
        <taxon>Chordata</taxon>
        <taxon>Craniata</taxon>
        <taxon>Vertebrata</taxon>
        <taxon>Euteleostomi</taxon>
        <taxon>Mammalia</taxon>
        <taxon>Eutheria</taxon>
        <taxon>Euarchontoglires</taxon>
        <taxon>Glires</taxon>
        <taxon>Rodentia</taxon>
        <taxon>Sciuromorpha</taxon>
        <taxon>Sciuridae</taxon>
        <taxon>Sciurinae</taxon>
        <taxon>Sciurini</taxon>
        <taxon>Sciurus</taxon>
    </lineage>
</organism>
<dbReference type="Ensembl" id="ENSSVLT00005003801.1">
    <property type="protein sequence ID" value="ENSSVLP00005003460.1"/>
    <property type="gene ID" value="ENSSVLG00005002776.1"/>
</dbReference>
<keyword evidence="1" id="KW-0472">Membrane</keyword>
<keyword evidence="1" id="KW-1133">Transmembrane helix</keyword>
<keyword evidence="1" id="KW-0812">Transmembrane</keyword>
<reference evidence="2" key="2">
    <citation type="submission" date="2025-09" db="UniProtKB">
        <authorList>
            <consortium name="Ensembl"/>
        </authorList>
    </citation>
    <scope>IDENTIFICATION</scope>
</reference>
<dbReference type="PANTHER" id="PTHR46790:SF1">
    <property type="entry name" value="CENTROMERE PROTEIN N"/>
    <property type="match status" value="1"/>
</dbReference>
<feature type="transmembrane region" description="Helical" evidence="1">
    <location>
        <begin position="21"/>
        <end position="38"/>
    </location>
</feature>
<evidence type="ECO:0000313" key="2">
    <source>
        <dbReference type="Ensembl" id="ENSSVLP00005003460.1"/>
    </source>
</evidence>
<reference evidence="2" key="1">
    <citation type="submission" date="2025-08" db="UniProtKB">
        <authorList>
            <consortium name="Ensembl"/>
        </authorList>
    </citation>
    <scope>IDENTIFICATION</scope>
</reference>